<keyword evidence="7" id="KW-1185">Reference proteome</keyword>
<dbReference type="AlphaFoldDB" id="A0A916ZJI4"/>
<gene>
    <name evidence="6" type="ORF">GCM10011390_18310</name>
</gene>
<feature type="transmembrane region" description="Helical" evidence="5">
    <location>
        <begin position="156"/>
        <end position="177"/>
    </location>
</feature>
<keyword evidence="3 5" id="KW-1133">Transmembrane helix</keyword>
<reference evidence="6" key="1">
    <citation type="journal article" date="2014" name="Int. J. Syst. Evol. Microbiol.">
        <title>Complete genome sequence of Corynebacterium casei LMG S-19264T (=DSM 44701T), isolated from a smear-ripened cheese.</title>
        <authorList>
            <consortium name="US DOE Joint Genome Institute (JGI-PGF)"/>
            <person name="Walter F."/>
            <person name="Albersmeier A."/>
            <person name="Kalinowski J."/>
            <person name="Ruckert C."/>
        </authorList>
    </citation>
    <scope>NUCLEOTIDE SEQUENCE</scope>
    <source>
        <strain evidence="6">CGMCC 1.15367</strain>
    </source>
</reference>
<dbReference type="Proteomes" id="UP000644699">
    <property type="component" value="Unassembled WGS sequence"/>
</dbReference>
<comment type="caution">
    <text evidence="6">The sequence shown here is derived from an EMBL/GenBank/DDBJ whole genome shotgun (WGS) entry which is preliminary data.</text>
</comment>
<keyword evidence="2 5" id="KW-0812">Transmembrane</keyword>
<evidence type="ECO:0000256" key="4">
    <source>
        <dbReference type="ARBA" id="ARBA00023136"/>
    </source>
</evidence>
<feature type="transmembrane region" description="Helical" evidence="5">
    <location>
        <begin position="71"/>
        <end position="90"/>
    </location>
</feature>
<name>A0A916ZJI4_9HYPH</name>
<evidence type="ECO:0000313" key="6">
    <source>
        <dbReference type="EMBL" id="GGD99854.1"/>
    </source>
</evidence>
<sequence>MSSLTPPVPADERSPFPRAASARLATALGILGAMAAILLLMGRDPVCPCGKVTLWQFGADPAENSQQFADWFSLLHIAFGMGLFALVRYLRPHWSRTDMLLAVLFGHSIWEVAENTPWIIGVFSGGANAPHYSGDSLLNSFGDTLFALAGAGAMPWLAWPAILAIVVAIEIAVSLGAHDGFIIGTLRLVGVAV</sequence>
<reference evidence="6" key="2">
    <citation type="submission" date="2020-09" db="EMBL/GenBank/DDBJ databases">
        <authorList>
            <person name="Sun Q."/>
            <person name="Zhou Y."/>
        </authorList>
    </citation>
    <scope>NUCLEOTIDE SEQUENCE</scope>
    <source>
        <strain evidence="6">CGMCC 1.15367</strain>
    </source>
</reference>
<dbReference type="EMBL" id="BMIQ01000002">
    <property type="protein sequence ID" value="GGD99854.1"/>
    <property type="molecule type" value="Genomic_DNA"/>
</dbReference>
<evidence type="ECO:0000256" key="1">
    <source>
        <dbReference type="ARBA" id="ARBA00022475"/>
    </source>
</evidence>
<keyword evidence="1" id="KW-1003">Cell membrane</keyword>
<dbReference type="RefSeq" id="WP_188907907.1">
    <property type="nucleotide sequence ID" value="NZ_BMIQ01000002.1"/>
</dbReference>
<evidence type="ECO:0000256" key="5">
    <source>
        <dbReference type="SAM" id="Phobius"/>
    </source>
</evidence>
<keyword evidence="4 5" id="KW-0472">Membrane</keyword>
<feature type="transmembrane region" description="Helical" evidence="5">
    <location>
        <begin position="20"/>
        <end position="41"/>
    </location>
</feature>
<accession>A0A916ZJI4</accession>
<proteinExistence type="predicted"/>
<evidence type="ECO:0000256" key="3">
    <source>
        <dbReference type="ARBA" id="ARBA00022989"/>
    </source>
</evidence>
<protein>
    <submittedName>
        <fullName evidence="6">UPF0314 protein</fullName>
    </submittedName>
</protein>
<evidence type="ECO:0000256" key="2">
    <source>
        <dbReference type="ARBA" id="ARBA00022692"/>
    </source>
</evidence>
<dbReference type="GO" id="GO:0005886">
    <property type="term" value="C:plasma membrane"/>
    <property type="evidence" value="ECO:0007669"/>
    <property type="project" value="InterPro"/>
</dbReference>
<evidence type="ECO:0000313" key="7">
    <source>
        <dbReference type="Proteomes" id="UP000644699"/>
    </source>
</evidence>
<dbReference type="Pfam" id="PF10755">
    <property type="entry name" value="DUF2585"/>
    <property type="match status" value="1"/>
</dbReference>
<organism evidence="6 7">
    <name type="scientific">Aureimonas endophytica</name>
    <dbReference type="NCBI Taxonomy" id="2027858"/>
    <lineage>
        <taxon>Bacteria</taxon>
        <taxon>Pseudomonadati</taxon>
        <taxon>Pseudomonadota</taxon>
        <taxon>Alphaproteobacteria</taxon>
        <taxon>Hyphomicrobiales</taxon>
        <taxon>Aurantimonadaceae</taxon>
        <taxon>Aureimonas</taxon>
    </lineage>
</organism>
<dbReference type="InterPro" id="IPR019691">
    <property type="entry name" value="DUF2585"/>
</dbReference>